<feature type="compositionally biased region" description="Basic and acidic residues" evidence="1">
    <location>
        <begin position="47"/>
        <end position="59"/>
    </location>
</feature>
<dbReference type="HOGENOM" id="CLU_1457098_0_0_1"/>
<feature type="region of interest" description="Disordered" evidence="1">
    <location>
        <begin position="27"/>
        <end position="59"/>
    </location>
</feature>
<dbReference type="RefSeq" id="XP_005837567.1">
    <property type="nucleotide sequence ID" value="XM_005837510.1"/>
</dbReference>
<reference evidence="4" key="3">
    <citation type="submission" date="2016-03" db="UniProtKB">
        <authorList>
            <consortium name="EnsemblProtists"/>
        </authorList>
    </citation>
    <scope>IDENTIFICATION</scope>
</reference>
<accession>L1JQ41</accession>
<dbReference type="InterPro" id="IPR045862">
    <property type="entry name" value="Trf4-like"/>
</dbReference>
<dbReference type="GO" id="GO:0031499">
    <property type="term" value="C:TRAMP complex"/>
    <property type="evidence" value="ECO:0007669"/>
    <property type="project" value="TreeGrafter"/>
</dbReference>
<dbReference type="GO" id="GO:0003729">
    <property type="term" value="F:mRNA binding"/>
    <property type="evidence" value="ECO:0007669"/>
    <property type="project" value="TreeGrafter"/>
</dbReference>
<dbReference type="EnsemblProtists" id="EKX50587">
    <property type="protein sequence ID" value="EKX50587"/>
    <property type="gene ID" value="GUITHDRAFT_135219"/>
</dbReference>
<organism evidence="3">
    <name type="scientific">Guillardia theta (strain CCMP2712)</name>
    <name type="common">Cryptophyte</name>
    <dbReference type="NCBI Taxonomy" id="905079"/>
    <lineage>
        <taxon>Eukaryota</taxon>
        <taxon>Cryptophyceae</taxon>
        <taxon>Pyrenomonadales</taxon>
        <taxon>Geminigeraceae</taxon>
        <taxon>Guillardia</taxon>
    </lineage>
</organism>
<proteinExistence type="predicted"/>
<dbReference type="PaxDb" id="55529-EKX50587"/>
<dbReference type="Proteomes" id="UP000011087">
    <property type="component" value="Unassembled WGS sequence"/>
</dbReference>
<dbReference type="KEGG" id="gtt:GUITHDRAFT_135219"/>
<dbReference type="OrthoDB" id="273917at2759"/>
<dbReference type="GeneID" id="17307238"/>
<dbReference type="GO" id="GO:0005730">
    <property type="term" value="C:nucleolus"/>
    <property type="evidence" value="ECO:0007669"/>
    <property type="project" value="TreeGrafter"/>
</dbReference>
<evidence type="ECO:0000256" key="1">
    <source>
        <dbReference type="SAM" id="MobiDB-lite"/>
    </source>
</evidence>
<dbReference type="GO" id="GO:0043634">
    <property type="term" value="P:polyadenylation-dependent ncRNA catabolic process"/>
    <property type="evidence" value="ECO:0007669"/>
    <property type="project" value="TreeGrafter"/>
</dbReference>
<evidence type="ECO:0000313" key="3">
    <source>
        <dbReference type="EMBL" id="EKX50587.1"/>
    </source>
</evidence>
<evidence type="ECO:0000313" key="5">
    <source>
        <dbReference type="Proteomes" id="UP000011087"/>
    </source>
</evidence>
<gene>
    <name evidence="3" type="ORF">GUITHDRAFT_135219</name>
</gene>
<dbReference type="Pfam" id="PF22600">
    <property type="entry name" value="MTPAP-like_central"/>
    <property type="match status" value="1"/>
</dbReference>
<dbReference type="GO" id="GO:0031123">
    <property type="term" value="P:RNA 3'-end processing"/>
    <property type="evidence" value="ECO:0007669"/>
    <property type="project" value="TreeGrafter"/>
</dbReference>
<dbReference type="EMBL" id="JH992978">
    <property type="protein sequence ID" value="EKX50587.1"/>
    <property type="molecule type" value="Genomic_DNA"/>
</dbReference>
<keyword evidence="5" id="KW-1185">Reference proteome</keyword>
<dbReference type="PANTHER" id="PTHR23092">
    <property type="entry name" value="POLY(A) RNA POLYMERASE"/>
    <property type="match status" value="1"/>
</dbReference>
<dbReference type="GO" id="GO:1990817">
    <property type="term" value="F:poly(A) RNA polymerase activity"/>
    <property type="evidence" value="ECO:0007669"/>
    <property type="project" value="InterPro"/>
</dbReference>
<evidence type="ECO:0000259" key="2">
    <source>
        <dbReference type="Pfam" id="PF22600"/>
    </source>
</evidence>
<dbReference type="Gene3D" id="3.30.460.10">
    <property type="entry name" value="Beta Polymerase, domain 2"/>
    <property type="match status" value="1"/>
</dbReference>
<dbReference type="SUPFAM" id="SSF81301">
    <property type="entry name" value="Nucleotidyltransferase"/>
    <property type="match status" value="1"/>
</dbReference>
<dbReference type="eggNOG" id="KOG1906">
    <property type="taxonomic scope" value="Eukaryota"/>
</dbReference>
<reference evidence="3 5" key="1">
    <citation type="journal article" date="2012" name="Nature">
        <title>Algal genomes reveal evolutionary mosaicism and the fate of nucleomorphs.</title>
        <authorList>
            <consortium name="DOE Joint Genome Institute"/>
            <person name="Curtis B.A."/>
            <person name="Tanifuji G."/>
            <person name="Burki F."/>
            <person name="Gruber A."/>
            <person name="Irimia M."/>
            <person name="Maruyama S."/>
            <person name="Arias M.C."/>
            <person name="Ball S.G."/>
            <person name="Gile G.H."/>
            <person name="Hirakawa Y."/>
            <person name="Hopkins J.F."/>
            <person name="Kuo A."/>
            <person name="Rensing S.A."/>
            <person name="Schmutz J."/>
            <person name="Symeonidi A."/>
            <person name="Elias M."/>
            <person name="Eveleigh R.J."/>
            <person name="Herman E.K."/>
            <person name="Klute M.J."/>
            <person name="Nakayama T."/>
            <person name="Obornik M."/>
            <person name="Reyes-Prieto A."/>
            <person name="Armbrust E.V."/>
            <person name="Aves S.J."/>
            <person name="Beiko R.G."/>
            <person name="Coutinho P."/>
            <person name="Dacks J.B."/>
            <person name="Durnford D.G."/>
            <person name="Fast N.M."/>
            <person name="Green B.R."/>
            <person name="Grisdale C.J."/>
            <person name="Hempel F."/>
            <person name="Henrissat B."/>
            <person name="Hoppner M.P."/>
            <person name="Ishida K."/>
            <person name="Kim E."/>
            <person name="Koreny L."/>
            <person name="Kroth P.G."/>
            <person name="Liu Y."/>
            <person name="Malik S.B."/>
            <person name="Maier U.G."/>
            <person name="McRose D."/>
            <person name="Mock T."/>
            <person name="Neilson J.A."/>
            <person name="Onodera N.T."/>
            <person name="Poole A.M."/>
            <person name="Pritham E.J."/>
            <person name="Richards T.A."/>
            <person name="Rocap G."/>
            <person name="Roy S.W."/>
            <person name="Sarai C."/>
            <person name="Schaack S."/>
            <person name="Shirato S."/>
            <person name="Slamovits C.H."/>
            <person name="Spencer D.F."/>
            <person name="Suzuki S."/>
            <person name="Worden A.Z."/>
            <person name="Zauner S."/>
            <person name="Barry K."/>
            <person name="Bell C."/>
            <person name="Bharti A.K."/>
            <person name="Crow J.A."/>
            <person name="Grimwood J."/>
            <person name="Kramer R."/>
            <person name="Lindquist E."/>
            <person name="Lucas S."/>
            <person name="Salamov A."/>
            <person name="McFadden G.I."/>
            <person name="Lane C.E."/>
            <person name="Keeling P.J."/>
            <person name="Gray M.W."/>
            <person name="Grigoriev I.V."/>
            <person name="Archibald J.M."/>
        </authorList>
    </citation>
    <scope>NUCLEOTIDE SEQUENCE</scope>
    <source>
        <strain evidence="3 5">CCMP2712</strain>
    </source>
</reference>
<name>L1JQ41_GUITC</name>
<protein>
    <recommendedName>
        <fullName evidence="2">Poly(A) RNA polymerase mitochondrial-like central palm domain-containing protein</fullName>
    </recommendedName>
</protein>
<dbReference type="PANTHER" id="PTHR23092:SF15">
    <property type="entry name" value="INACTIVE NON-CANONICAL POLY(A) RNA POLYMERASE PROTEIN TRF4-2-RELATED"/>
    <property type="match status" value="1"/>
</dbReference>
<dbReference type="InterPro" id="IPR043519">
    <property type="entry name" value="NT_sf"/>
</dbReference>
<dbReference type="AlphaFoldDB" id="L1JQ41"/>
<reference evidence="5" key="2">
    <citation type="submission" date="2012-11" db="EMBL/GenBank/DDBJ databases">
        <authorList>
            <person name="Kuo A."/>
            <person name="Curtis B.A."/>
            <person name="Tanifuji G."/>
            <person name="Burki F."/>
            <person name="Gruber A."/>
            <person name="Irimia M."/>
            <person name="Maruyama S."/>
            <person name="Arias M.C."/>
            <person name="Ball S.G."/>
            <person name="Gile G.H."/>
            <person name="Hirakawa Y."/>
            <person name="Hopkins J.F."/>
            <person name="Rensing S.A."/>
            <person name="Schmutz J."/>
            <person name="Symeonidi A."/>
            <person name="Elias M."/>
            <person name="Eveleigh R.J."/>
            <person name="Herman E.K."/>
            <person name="Klute M.J."/>
            <person name="Nakayama T."/>
            <person name="Obornik M."/>
            <person name="Reyes-Prieto A."/>
            <person name="Armbrust E.V."/>
            <person name="Aves S.J."/>
            <person name="Beiko R.G."/>
            <person name="Coutinho P."/>
            <person name="Dacks J.B."/>
            <person name="Durnford D.G."/>
            <person name="Fast N.M."/>
            <person name="Green B.R."/>
            <person name="Grisdale C."/>
            <person name="Hempe F."/>
            <person name="Henrissat B."/>
            <person name="Hoppner M.P."/>
            <person name="Ishida K.-I."/>
            <person name="Kim E."/>
            <person name="Koreny L."/>
            <person name="Kroth P.G."/>
            <person name="Liu Y."/>
            <person name="Malik S.-B."/>
            <person name="Maier U.G."/>
            <person name="McRose D."/>
            <person name="Mock T."/>
            <person name="Neilson J.A."/>
            <person name="Onodera N.T."/>
            <person name="Poole A.M."/>
            <person name="Pritham E.J."/>
            <person name="Richards T.A."/>
            <person name="Rocap G."/>
            <person name="Roy S.W."/>
            <person name="Sarai C."/>
            <person name="Schaack S."/>
            <person name="Shirato S."/>
            <person name="Slamovits C.H."/>
            <person name="Spencer D.F."/>
            <person name="Suzuki S."/>
            <person name="Worden A.Z."/>
            <person name="Zauner S."/>
            <person name="Barry K."/>
            <person name="Bell C."/>
            <person name="Bharti A.K."/>
            <person name="Crow J.A."/>
            <person name="Grimwood J."/>
            <person name="Kramer R."/>
            <person name="Lindquist E."/>
            <person name="Lucas S."/>
            <person name="Salamov A."/>
            <person name="McFadden G.I."/>
            <person name="Lane C.E."/>
            <person name="Keeling P.J."/>
            <person name="Gray M.W."/>
            <person name="Grigoriev I.V."/>
            <person name="Archibald J.M."/>
        </authorList>
    </citation>
    <scope>NUCLEOTIDE SEQUENCE</scope>
    <source>
        <strain evidence="5">CCMP2712</strain>
    </source>
</reference>
<dbReference type="CDD" id="cd05402">
    <property type="entry name" value="NT_PAP_TUTase"/>
    <property type="match status" value="1"/>
</dbReference>
<dbReference type="STRING" id="905079.L1JQ41"/>
<dbReference type="InterPro" id="IPR054708">
    <property type="entry name" value="MTPAP-like_central"/>
</dbReference>
<feature type="domain" description="Poly(A) RNA polymerase mitochondrial-like central palm" evidence="2">
    <location>
        <begin position="60"/>
        <end position="156"/>
    </location>
</feature>
<sequence length="186" mass="21498">MELHNEILDFVAFIKASQVEKLIEREQEEELKQEERTRMRKKKRRERQQGDRARRESDEVVTHEIWPEAELKVFGSYATGMFLPSSDVDMVVVNCSDCDPLVKLAKVLKSDGNFDKIQVIGKAKVPIIKFEDVPSGIPLNICFGQEDGLINTEWVKFLYNRDLHETYTGGREEEREEGGARSEEAH</sequence>
<evidence type="ECO:0000313" key="4">
    <source>
        <dbReference type="EnsemblProtists" id="EKX50587"/>
    </source>
</evidence>